<dbReference type="PANTHER" id="PTHR31387">
    <property type="entry name" value="TESTIS-EXPRESSED PROTEIN 19"/>
    <property type="match status" value="1"/>
</dbReference>
<feature type="compositionally biased region" description="Gly residues" evidence="1">
    <location>
        <begin position="77"/>
        <end position="92"/>
    </location>
</feature>
<feature type="compositionally biased region" description="Polar residues" evidence="1">
    <location>
        <begin position="309"/>
        <end position="323"/>
    </location>
</feature>
<dbReference type="GO" id="GO:0008584">
    <property type="term" value="P:male gonad development"/>
    <property type="evidence" value="ECO:0007669"/>
    <property type="project" value="TreeGrafter"/>
</dbReference>
<feature type="region of interest" description="Disordered" evidence="1">
    <location>
        <begin position="299"/>
        <end position="362"/>
    </location>
</feature>
<protein>
    <submittedName>
        <fullName evidence="2">Testis-expressed protein 19.2</fullName>
    </submittedName>
</protein>
<dbReference type="GO" id="GO:0005634">
    <property type="term" value="C:nucleus"/>
    <property type="evidence" value="ECO:0007669"/>
    <property type="project" value="TreeGrafter"/>
</dbReference>
<organism evidence="2 3">
    <name type="scientific">Tupaia chinensis</name>
    <name type="common">Chinese tree shrew</name>
    <name type="synonym">Tupaia belangeri chinensis</name>
    <dbReference type="NCBI Taxonomy" id="246437"/>
    <lineage>
        <taxon>Eukaryota</taxon>
        <taxon>Metazoa</taxon>
        <taxon>Chordata</taxon>
        <taxon>Craniata</taxon>
        <taxon>Vertebrata</taxon>
        <taxon>Euteleostomi</taxon>
        <taxon>Mammalia</taxon>
        <taxon>Eutheria</taxon>
        <taxon>Euarchontoglires</taxon>
        <taxon>Scandentia</taxon>
        <taxon>Tupaiidae</taxon>
        <taxon>Tupaia</taxon>
    </lineage>
</organism>
<proteinExistence type="predicted"/>
<dbReference type="EMBL" id="KB320577">
    <property type="protein sequence ID" value="ELW68179.1"/>
    <property type="molecule type" value="Genomic_DNA"/>
</dbReference>
<gene>
    <name evidence="2" type="ORF">TREES_T100007362</name>
</gene>
<name>L9L0A6_TUPCH</name>
<accession>L9L0A6</accession>
<dbReference type="InterPro" id="IPR029093">
    <property type="entry name" value="TEX19"/>
</dbReference>
<dbReference type="GO" id="GO:0005737">
    <property type="term" value="C:cytoplasm"/>
    <property type="evidence" value="ECO:0007669"/>
    <property type="project" value="TreeGrafter"/>
</dbReference>
<sequence length="362" mass="39354">MCPPVSVRCGGEGLSYLHASWLYQLRHGDQLRICFACFKAAFLDLKDWLELEGWEDGDWDPELMDDTGAGSEHEGSPGVGLSWGQGSGQTAQGGPGVWGPGALASASASAGSEEAGLDYHFVPTELEPQDTVPLTLGLEDADWTQGLPWRFGGVLICSHWPSLPPPWQEFLKVDLPPGEPMVLELSASWAMDPAEAEACLLDLKVVSMVGCYDAVYLRKMTPGRASRTSGQHWSLLLEPDEVWVVRLQDAPQEPDLHRWKLSILEPSFTGYSVELVPADTALQKRGFTIVSYSPWIKRQTEEGDPASRPRSSSRGQDPSTSENWRGGPRDPGENLAVMGASAQGELPCFEPLDPGPQNGGDK</sequence>
<dbReference type="GO" id="GO:0001890">
    <property type="term" value="P:placenta development"/>
    <property type="evidence" value="ECO:0007669"/>
    <property type="project" value="TreeGrafter"/>
</dbReference>
<evidence type="ECO:0000256" key="1">
    <source>
        <dbReference type="SAM" id="MobiDB-lite"/>
    </source>
</evidence>
<reference evidence="3" key="1">
    <citation type="submission" date="2012-07" db="EMBL/GenBank/DDBJ databases">
        <title>Genome of the Chinese tree shrew, a rising model animal genetically related to primates.</title>
        <authorList>
            <person name="Zhang G."/>
            <person name="Fan Y."/>
            <person name="Yao Y."/>
            <person name="Huang Z."/>
        </authorList>
    </citation>
    <scope>NUCLEOTIDE SEQUENCE [LARGE SCALE GENOMIC DNA]</scope>
</reference>
<dbReference type="OrthoDB" id="9797797at2759"/>
<dbReference type="PANTHER" id="PTHR31387:SF0">
    <property type="entry name" value="TESTIS-EXPRESSED PROTEIN 19"/>
    <property type="match status" value="1"/>
</dbReference>
<dbReference type="GO" id="GO:0007283">
    <property type="term" value="P:spermatogenesis"/>
    <property type="evidence" value="ECO:0007669"/>
    <property type="project" value="TreeGrafter"/>
</dbReference>
<dbReference type="AlphaFoldDB" id="L9L0A6"/>
<dbReference type="Pfam" id="PF15553">
    <property type="entry name" value="TEX19"/>
    <property type="match status" value="1"/>
</dbReference>
<reference evidence="3" key="2">
    <citation type="journal article" date="2013" name="Nat. Commun.">
        <title>Genome of the Chinese tree shrew.</title>
        <authorList>
            <person name="Fan Y."/>
            <person name="Huang Z.Y."/>
            <person name="Cao C.C."/>
            <person name="Chen C.S."/>
            <person name="Chen Y.X."/>
            <person name="Fan D.D."/>
            <person name="He J."/>
            <person name="Hou H.L."/>
            <person name="Hu L."/>
            <person name="Hu X.T."/>
            <person name="Jiang X.T."/>
            <person name="Lai R."/>
            <person name="Lang Y.S."/>
            <person name="Liang B."/>
            <person name="Liao S.G."/>
            <person name="Mu D."/>
            <person name="Ma Y.Y."/>
            <person name="Niu Y.Y."/>
            <person name="Sun X.Q."/>
            <person name="Xia J.Q."/>
            <person name="Xiao J."/>
            <person name="Xiong Z.Q."/>
            <person name="Xu L."/>
            <person name="Yang L."/>
            <person name="Zhang Y."/>
            <person name="Zhao W."/>
            <person name="Zhao X.D."/>
            <person name="Zheng Y.T."/>
            <person name="Zhou J.M."/>
            <person name="Zhu Y.B."/>
            <person name="Zhang G.J."/>
            <person name="Wang J."/>
            <person name="Yao Y.G."/>
        </authorList>
    </citation>
    <scope>NUCLEOTIDE SEQUENCE [LARGE SCALE GENOMIC DNA]</scope>
</reference>
<dbReference type="KEGG" id="tup:102477838"/>
<dbReference type="InParanoid" id="L9L0A6"/>
<evidence type="ECO:0000313" key="3">
    <source>
        <dbReference type="Proteomes" id="UP000011518"/>
    </source>
</evidence>
<keyword evidence="3" id="KW-1185">Reference proteome</keyword>
<evidence type="ECO:0000313" key="2">
    <source>
        <dbReference type="EMBL" id="ELW68179.1"/>
    </source>
</evidence>
<feature type="region of interest" description="Disordered" evidence="1">
    <location>
        <begin position="59"/>
        <end position="92"/>
    </location>
</feature>
<dbReference type="Proteomes" id="UP000011518">
    <property type="component" value="Unassembled WGS sequence"/>
</dbReference>
<dbReference type="eggNOG" id="ENOG502T8GZ">
    <property type="taxonomic scope" value="Eukaryota"/>
</dbReference>